<keyword evidence="2" id="KW-1185">Reference proteome</keyword>
<reference evidence="1 2" key="1">
    <citation type="journal article" date="2018" name="Front. Microbiol.">
        <title>Prospects for Fungal Bioremediation of Acidic Radioactive Waste Sites: Characterization and Genome Sequence of Rhodotorula taiwanensis MD1149.</title>
        <authorList>
            <person name="Tkavc R."/>
            <person name="Matrosova V.Y."/>
            <person name="Grichenko O.E."/>
            <person name="Gostincar C."/>
            <person name="Volpe R.P."/>
            <person name="Klimenkova P."/>
            <person name="Gaidamakova E.K."/>
            <person name="Zhou C.E."/>
            <person name="Stewart B.J."/>
            <person name="Lyman M.G."/>
            <person name="Malfatti S.A."/>
            <person name="Rubinfeld B."/>
            <person name="Courtot M."/>
            <person name="Singh J."/>
            <person name="Dalgard C.L."/>
            <person name="Hamilton T."/>
            <person name="Frey K.G."/>
            <person name="Gunde-Cimerman N."/>
            <person name="Dugan L."/>
            <person name="Daly M.J."/>
        </authorList>
    </citation>
    <scope>NUCLEOTIDE SEQUENCE [LARGE SCALE GENOMIC DNA]</scope>
    <source>
        <strain evidence="1 2">MD1149</strain>
    </source>
</reference>
<dbReference type="Proteomes" id="UP000237144">
    <property type="component" value="Unassembled WGS sequence"/>
</dbReference>
<gene>
    <name evidence="1" type="ORF">BMF94_6998</name>
</gene>
<sequence>MSGHVPPLEQDVTAALTRWHPLAVLHHALSGWRFLVAAAFGSLFVSDGSNETRRQRYANELNHELLLLLDRVYQIYASHEDGAEMAMLEICLHSPAKFAENVDFDVADSSRLSLSAPTSVARNISLYERVTGPDPPAWVGRVRRQIEAFPPRQLAPVPQ</sequence>
<evidence type="ECO:0000313" key="1">
    <source>
        <dbReference type="EMBL" id="POY70008.1"/>
    </source>
</evidence>
<organism evidence="1 2">
    <name type="scientific">Rhodotorula taiwanensis</name>
    <dbReference type="NCBI Taxonomy" id="741276"/>
    <lineage>
        <taxon>Eukaryota</taxon>
        <taxon>Fungi</taxon>
        <taxon>Dikarya</taxon>
        <taxon>Basidiomycota</taxon>
        <taxon>Pucciniomycotina</taxon>
        <taxon>Microbotryomycetes</taxon>
        <taxon>Sporidiobolales</taxon>
        <taxon>Sporidiobolaceae</taxon>
        <taxon>Rhodotorula</taxon>
    </lineage>
</organism>
<proteinExistence type="predicted"/>
<dbReference type="EMBL" id="PJQD01000155">
    <property type="protein sequence ID" value="POY70008.1"/>
    <property type="molecule type" value="Genomic_DNA"/>
</dbReference>
<evidence type="ECO:0000313" key="2">
    <source>
        <dbReference type="Proteomes" id="UP000237144"/>
    </source>
</evidence>
<name>A0A2S5AZP4_9BASI</name>
<accession>A0A2S5AZP4</accession>
<dbReference type="AlphaFoldDB" id="A0A2S5AZP4"/>
<comment type="caution">
    <text evidence="1">The sequence shown here is derived from an EMBL/GenBank/DDBJ whole genome shotgun (WGS) entry which is preliminary data.</text>
</comment>
<protein>
    <submittedName>
        <fullName evidence="1">Uncharacterized protein</fullName>
    </submittedName>
</protein>